<dbReference type="KEGG" id="ahg:AHOG_06505"/>
<accession>A0A221W051</accession>
<comment type="subunit">
    <text evidence="4">The methyltransferase is composed of M and S polypeptides.</text>
</comment>
<dbReference type="InterPro" id="IPR044946">
    <property type="entry name" value="Restrct_endonuc_typeI_TRD_sf"/>
</dbReference>
<evidence type="ECO:0000313" key="7">
    <source>
        <dbReference type="Proteomes" id="UP000204221"/>
    </source>
</evidence>
<evidence type="ECO:0000259" key="5">
    <source>
        <dbReference type="Pfam" id="PF01420"/>
    </source>
</evidence>
<dbReference type="GO" id="GO:0003677">
    <property type="term" value="F:DNA binding"/>
    <property type="evidence" value="ECO:0007669"/>
    <property type="project" value="UniProtKB-KW"/>
</dbReference>
<dbReference type="Gene3D" id="3.90.220.20">
    <property type="entry name" value="DNA methylase specificity domains"/>
    <property type="match status" value="2"/>
</dbReference>
<reference evidence="6 7" key="1">
    <citation type="submission" date="2017-07" db="EMBL/GenBank/DDBJ databases">
        <title>Complete genome sequence of Actinoalloteichus hoggarensis DSM 45943, type strain of Actinoalloteichus hoggarensis.</title>
        <authorList>
            <person name="Ruckert C."/>
            <person name="Nouioui I."/>
            <person name="Willmese J."/>
            <person name="van Wezel G."/>
            <person name="Klenk H.-P."/>
            <person name="Kalinowski J."/>
            <person name="Zotchev S.B."/>
        </authorList>
    </citation>
    <scope>NUCLEOTIDE SEQUENCE [LARGE SCALE GENOMIC DNA]</scope>
    <source>
        <strain evidence="6 7">DSM 45943</strain>
    </source>
</reference>
<dbReference type="InterPro" id="IPR000055">
    <property type="entry name" value="Restrct_endonuc_typeI_TRD"/>
</dbReference>
<gene>
    <name evidence="6" type="ORF">AHOG_06505</name>
</gene>
<keyword evidence="2" id="KW-0680">Restriction system</keyword>
<evidence type="ECO:0000256" key="1">
    <source>
        <dbReference type="ARBA" id="ARBA00010923"/>
    </source>
</evidence>
<keyword evidence="7" id="KW-1185">Reference proteome</keyword>
<dbReference type="Pfam" id="PF01420">
    <property type="entry name" value="Methylase_S"/>
    <property type="match status" value="1"/>
</dbReference>
<dbReference type="PANTHER" id="PTHR43140">
    <property type="entry name" value="TYPE-1 RESTRICTION ENZYME ECOKI SPECIFICITY PROTEIN"/>
    <property type="match status" value="1"/>
</dbReference>
<dbReference type="EMBL" id="CP022521">
    <property type="protein sequence ID" value="ASO18951.1"/>
    <property type="molecule type" value="Genomic_DNA"/>
</dbReference>
<comment type="similarity">
    <text evidence="1">Belongs to the type-I restriction system S methylase family.</text>
</comment>
<dbReference type="PANTHER" id="PTHR43140:SF1">
    <property type="entry name" value="TYPE I RESTRICTION ENZYME ECOKI SPECIFICITY SUBUNIT"/>
    <property type="match status" value="1"/>
</dbReference>
<proteinExistence type="inferred from homology"/>
<evidence type="ECO:0000256" key="4">
    <source>
        <dbReference type="ARBA" id="ARBA00038652"/>
    </source>
</evidence>
<evidence type="ECO:0000313" key="6">
    <source>
        <dbReference type="EMBL" id="ASO18951.1"/>
    </source>
</evidence>
<protein>
    <submittedName>
        <fullName evidence="6">EcoKI restriction-modification system protein HsdS</fullName>
    </submittedName>
</protein>
<evidence type="ECO:0000256" key="2">
    <source>
        <dbReference type="ARBA" id="ARBA00022747"/>
    </source>
</evidence>
<dbReference type="SUPFAM" id="SSF116734">
    <property type="entry name" value="DNA methylase specificity domain"/>
    <property type="match status" value="2"/>
</dbReference>
<dbReference type="AlphaFoldDB" id="A0A221W051"/>
<dbReference type="REBASE" id="212980">
    <property type="entry name" value="S.Aho45943ORF6500P"/>
</dbReference>
<dbReference type="InterPro" id="IPR051212">
    <property type="entry name" value="Type-I_RE_S_subunit"/>
</dbReference>
<keyword evidence="3" id="KW-0238">DNA-binding</keyword>
<feature type="domain" description="Type I restriction modification DNA specificity" evidence="5">
    <location>
        <begin position="203"/>
        <end position="375"/>
    </location>
</feature>
<dbReference type="Proteomes" id="UP000204221">
    <property type="component" value="Chromosome"/>
</dbReference>
<organism evidence="6 7">
    <name type="scientific">Actinoalloteichus hoggarensis</name>
    <dbReference type="NCBI Taxonomy" id="1470176"/>
    <lineage>
        <taxon>Bacteria</taxon>
        <taxon>Bacillati</taxon>
        <taxon>Actinomycetota</taxon>
        <taxon>Actinomycetes</taxon>
        <taxon>Pseudonocardiales</taxon>
        <taxon>Pseudonocardiaceae</taxon>
        <taxon>Actinoalloteichus</taxon>
    </lineage>
</organism>
<dbReference type="GO" id="GO:0009307">
    <property type="term" value="P:DNA restriction-modification system"/>
    <property type="evidence" value="ECO:0007669"/>
    <property type="project" value="UniProtKB-KW"/>
</dbReference>
<name>A0A221W051_9PSEU</name>
<evidence type="ECO:0000256" key="3">
    <source>
        <dbReference type="ARBA" id="ARBA00023125"/>
    </source>
</evidence>
<sequence>MRTEPPSWLPLMPEHWHLTRGGKIARLVQRSPSVREGVVTAFRDGQVTLRVNRRVDGFTESLKEIGYQGVRAGELVIHSMDGFAGAMGVSDSDGKMSPVVHIYAVPDDNPYYVAHVLRVAAGSGFIQSLAKGIRERSTSFDKSTFKDMALPRPPRSEQDKIVAYLDRETARIDTLIEEQQRLIDLLRERRAAILSSSLESTHGWVRYRIKHIGEAILGKMLDSGRAIREGDEFRPYVRAADVRAGGSVNLADLNEMPFSVDEMATFELRAGDILLVEGGATGRPGFLFDAAPGIAFQKTVNRLRVGELADARFVYWSMLRLYESDYYANHYGSVSFVHLTAEKLREIELLLPSLDEQRRIAAYLDAQTAKIDALIAEAEQFIELSKERRAALITAAVTGQIDLREVA</sequence>